<reference evidence="4 5" key="1">
    <citation type="journal article" date="2013" name="PLoS Genet.">
        <title>The genome and development-dependent transcriptomes of Pyronema confluens: a window into fungal evolution.</title>
        <authorList>
            <person name="Traeger S."/>
            <person name="Altegoer F."/>
            <person name="Freitag M."/>
            <person name="Gabaldon T."/>
            <person name="Kempken F."/>
            <person name="Kumar A."/>
            <person name="Marcet-Houben M."/>
            <person name="Poggeler S."/>
            <person name="Stajich J.E."/>
            <person name="Nowrousian M."/>
        </authorList>
    </citation>
    <scope>NUCLEOTIDE SEQUENCE [LARGE SCALE GENOMIC DNA]</scope>
    <source>
        <strain evidence="5">CBS 100304</strain>
        <tissue evidence="4">Vegetative mycelium</tissue>
    </source>
</reference>
<dbReference type="PANTHER" id="PTHR24078:SF553">
    <property type="entry name" value="DNAJ HOMOLOG SUBFAMILY B MEMBER 5"/>
    <property type="match status" value="1"/>
</dbReference>
<dbReference type="InterPro" id="IPR036869">
    <property type="entry name" value="J_dom_sf"/>
</dbReference>
<dbReference type="Gene3D" id="1.10.287.110">
    <property type="entry name" value="DnaJ domain"/>
    <property type="match status" value="1"/>
</dbReference>
<dbReference type="Pfam" id="PF00226">
    <property type="entry name" value="DnaJ"/>
    <property type="match status" value="1"/>
</dbReference>
<feature type="compositionally biased region" description="Gly residues" evidence="2">
    <location>
        <begin position="178"/>
        <end position="197"/>
    </location>
</feature>
<dbReference type="InterPro" id="IPR002939">
    <property type="entry name" value="DnaJ_C"/>
</dbReference>
<dbReference type="FunFam" id="2.60.260.20:FF:000002">
    <property type="entry name" value="Dnaj homolog subfamily b member"/>
    <property type="match status" value="1"/>
</dbReference>
<dbReference type="OMA" id="FPDVINP"/>
<keyword evidence="1" id="KW-0143">Chaperone</keyword>
<dbReference type="InterPro" id="IPR051339">
    <property type="entry name" value="DnaJ_subfamily_B"/>
</dbReference>
<feature type="region of interest" description="Disordered" evidence="2">
    <location>
        <begin position="78"/>
        <end position="142"/>
    </location>
</feature>
<dbReference type="Pfam" id="PF01556">
    <property type="entry name" value="DnaJ_C"/>
    <property type="match status" value="1"/>
</dbReference>
<dbReference type="OrthoDB" id="550424at2759"/>
<dbReference type="AlphaFoldDB" id="U4LRL5"/>
<dbReference type="STRING" id="1076935.U4LRL5"/>
<gene>
    <name evidence="4" type="ORF">PCON_03998</name>
</gene>
<dbReference type="Proteomes" id="UP000018144">
    <property type="component" value="Unassembled WGS sequence"/>
</dbReference>
<dbReference type="PROSITE" id="PS00636">
    <property type="entry name" value="DNAJ_1"/>
    <property type="match status" value="1"/>
</dbReference>
<evidence type="ECO:0000313" key="5">
    <source>
        <dbReference type="Proteomes" id="UP000018144"/>
    </source>
</evidence>
<feature type="compositionally biased region" description="Gly residues" evidence="2">
    <location>
        <begin position="85"/>
        <end position="133"/>
    </location>
</feature>
<dbReference type="Gene3D" id="2.60.260.20">
    <property type="entry name" value="Urease metallochaperone UreE, N-terminal domain"/>
    <property type="match status" value="2"/>
</dbReference>
<dbReference type="InterPro" id="IPR008971">
    <property type="entry name" value="HSP40/DnaJ_pept-bd"/>
</dbReference>
<evidence type="ECO:0000256" key="1">
    <source>
        <dbReference type="ARBA" id="ARBA00023186"/>
    </source>
</evidence>
<keyword evidence="5" id="KW-1185">Reference proteome</keyword>
<name>U4LRL5_PYROM</name>
<dbReference type="GO" id="GO:0051087">
    <property type="term" value="F:protein-folding chaperone binding"/>
    <property type="evidence" value="ECO:0007669"/>
    <property type="project" value="TreeGrafter"/>
</dbReference>
<dbReference type="PROSITE" id="PS50076">
    <property type="entry name" value="DNAJ_2"/>
    <property type="match status" value="1"/>
</dbReference>
<dbReference type="SMART" id="SM00271">
    <property type="entry name" value="DnaJ"/>
    <property type="match status" value="1"/>
</dbReference>
<dbReference type="PRINTS" id="PR00625">
    <property type="entry name" value="JDOMAIN"/>
</dbReference>
<dbReference type="GO" id="GO:0006457">
    <property type="term" value="P:protein folding"/>
    <property type="evidence" value="ECO:0007669"/>
    <property type="project" value="InterPro"/>
</dbReference>
<evidence type="ECO:0000256" key="2">
    <source>
        <dbReference type="SAM" id="MobiDB-lite"/>
    </source>
</evidence>
<dbReference type="SUPFAM" id="SSF46565">
    <property type="entry name" value="Chaperone J-domain"/>
    <property type="match status" value="1"/>
</dbReference>
<dbReference type="FunFam" id="2.60.260.20:FF:000013">
    <property type="entry name" value="DnaJ subfamily B member 11"/>
    <property type="match status" value="1"/>
</dbReference>
<dbReference type="InterPro" id="IPR001623">
    <property type="entry name" value="DnaJ_domain"/>
</dbReference>
<feature type="domain" description="J" evidence="3">
    <location>
        <begin position="6"/>
        <end position="68"/>
    </location>
</feature>
<feature type="region of interest" description="Disordered" evidence="2">
    <location>
        <begin position="1"/>
        <end position="20"/>
    </location>
</feature>
<dbReference type="CDD" id="cd06257">
    <property type="entry name" value="DnaJ"/>
    <property type="match status" value="1"/>
</dbReference>
<dbReference type="SUPFAM" id="SSF49493">
    <property type="entry name" value="HSP40/DnaJ peptide-binding domain"/>
    <property type="match status" value="2"/>
</dbReference>
<organism evidence="4 5">
    <name type="scientific">Pyronema omphalodes (strain CBS 100304)</name>
    <name type="common">Pyronema confluens</name>
    <dbReference type="NCBI Taxonomy" id="1076935"/>
    <lineage>
        <taxon>Eukaryota</taxon>
        <taxon>Fungi</taxon>
        <taxon>Dikarya</taxon>
        <taxon>Ascomycota</taxon>
        <taxon>Pezizomycotina</taxon>
        <taxon>Pezizomycetes</taxon>
        <taxon>Pezizales</taxon>
        <taxon>Pyronemataceae</taxon>
        <taxon>Pyronema</taxon>
    </lineage>
</organism>
<dbReference type="GO" id="GO:0051082">
    <property type="term" value="F:unfolded protein binding"/>
    <property type="evidence" value="ECO:0007669"/>
    <property type="project" value="InterPro"/>
</dbReference>
<dbReference type="GO" id="GO:0005829">
    <property type="term" value="C:cytosol"/>
    <property type="evidence" value="ECO:0007669"/>
    <property type="project" value="TreeGrafter"/>
</dbReference>
<dbReference type="EMBL" id="HF936572">
    <property type="protein sequence ID" value="CCX34605.1"/>
    <property type="molecule type" value="Genomic_DNA"/>
</dbReference>
<dbReference type="CDD" id="cd10747">
    <property type="entry name" value="DnaJ_C"/>
    <property type="match status" value="1"/>
</dbReference>
<feature type="region of interest" description="Disordered" evidence="2">
    <location>
        <begin position="178"/>
        <end position="198"/>
    </location>
</feature>
<accession>U4LRL5</accession>
<proteinExistence type="predicted"/>
<protein>
    <submittedName>
        <fullName evidence="4">Similar to Protein psi1 acc. no. Q09912</fullName>
    </submittedName>
</protein>
<dbReference type="GO" id="GO:0006413">
    <property type="term" value="P:translational initiation"/>
    <property type="evidence" value="ECO:0007669"/>
    <property type="project" value="TreeGrafter"/>
</dbReference>
<dbReference type="PANTHER" id="PTHR24078">
    <property type="entry name" value="DNAJ HOMOLOG SUBFAMILY C MEMBER"/>
    <property type="match status" value="1"/>
</dbReference>
<dbReference type="eggNOG" id="KOG0714">
    <property type="taxonomic scope" value="Eukaryota"/>
</dbReference>
<sequence>MVREKKLYDTLGISPSASPDDIKKAYRKGALKYHPDKNPNAADKFKDISQAYEILSDPEKRKIYDQYGLEFLLRGGSAPPDAGPEGAGGFAGGFPGGGGGGFPGGSGGFPGGFPGFGGGGRGGGFSFTSGGGPQTFHYTPGNPNGIFESFRMGGGFDGLDDELLQGLFSGGSPLGGGRGGYGSRMNGRGNGNGGGGVPKKAEATVVEKNIGFTLEELFSGTRKKFKVKRKTFDREGRIQREDKDLEIVVKPGMKAGSKFKFSGVGDEVDGTKQDIHFVVVEKPHPVFTRVGDDLEIRVSIPLKEALTGWEKQVTTIDGKNIKVGHSGPTSPGWSDTFPGHGMPLPKDPSKRGDLIVKVDIVFPSSLSAEQKEQLKKILP</sequence>
<evidence type="ECO:0000313" key="4">
    <source>
        <dbReference type="EMBL" id="CCX34605.1"/>
    </source>
</evidence>
<dbReference type="InterPro" id="IPR018253">
    <property type="entry name" value="DnaJ_domain_CS"/>
</dbReference>
<evidence type="ECO:0000259" key="3">
    <source>
        <dbReference type="PROSITE" id="PS50076"/>
    </source>
</evidence>